<gene>
    <name evidence="6" type="primary">hisF</name>
    <name evidence="6" type="ORF">TREMTM_C_00940</name>
</gene>
<dbReference type="GO" id="GO:0000107">
    <property type="term" value="F:imidazoleglycerol-phosphate synthase activity"/>
    <property type="evidence" value="ECO:0007669"/>
    <property type="project" value="TreeGrafter"/>
</dbReference>
<dbReference type="EMBL" id="FLRF01000003">
    <property type="protein sequence ID" value="SBT63018.1"/>
    <property type="molecule type" value="Genomic_DNA"/>
</dbReference>
<keyword evidence="2 5" id="KW-0028">Amino-acid biosynthesis</keyword>
<accession>A0A1C3K927</accession>
<comment type="pathway">
    <text evidence="4">Amino-acid biosynthesis.</text>
</comment>
<dbReference type="Pfam" id="PF00977">
    <property type="entry name" value="His_biosynth"/>
    <property type="match status" value="1"/>
</dbReference>
<dbReference type="AlphaFoldDB" id="A0A1C3K927"/>
<dbReference type="InterPro" id="IPR013785">
    <property type="entry name" value="Aldolase_TIM"/>
</dbReference>
<dbReference type="Proteomes" id="UP000092845">
    <property type="component" value="Unassembled WGS sequence"/>
</dbReference>
<dbReference type="InterPro" id="IPR006062">
    <property type="entry name" value="His_biosynth"/>
</dbReference>
<evidence type="ECO:0000256" key="3">
    <source>
        <dbReference type="ARBA" id="ARBA00023102"/>
    </source>
</evidence>
<dbReference type="SUPFAM" id="SSF51366">
    <property type="entry name" value="Ribulose-phoshate binding barrel"/>
    <property type="match status" value="1"/>
</dbReference>
<evidence type="ECO:0000313" key="7">
    <source>
        <dbReference type="Proteomes" id="UP000092845"/>
    </source>
</evidence>
<evidence type="ECO:0000256" key="2">
    <source>
        <dbReference type="ARBA" id="ARBA00022605"/>
    </source>
</evidence>
<dbReference type="InterPro" id="IPR011060">
    <property type="entry name" value="RibuloseP-bd_barrel"/>
</dbReference>
<evidence type="ECO:0000256" key="5">
    <source>
        <dbReference type="RuleBase" id="RU003657"/>
    </source>
</evidence>
<dbReference type="Gene3D" id="3.20.20.70">
    <property type="entry name" value="Aldolase class I"/>
    <property type="match status" value="1"/>
</dbReference>
<dbReference type="GO" id="GO:0000105">
    <property type="term" value="P:L-histidine biosynthetic process"/>
    <property type="evidence" value="ECO:0007669"/>
    <property type="project" value="UniProtKB-KW"/>
</dbReference>
<sequence length="295" mass="30221">MRGGACRATPRRARTGILCNMRQRSLWGAHAALAAQRQAHGGIGAVHARVVACLDVLHNRVVKGVRFVGLRVMGGPVSTAHAHILSGVEELVALDIGATVGHPSDMMHVAHGVSVHASVPVTLGGGVRQASSVRAMMGAGADKVSVNTHLASGLCLLPKLAARHGAQCLVGCVDARMDRACMAWSAACRGGSIGLRARAQDWASAITSSGAGEVVLTSIDRDGTRTGFDVPLASCVAGRTHAPFVISGGAGGSRDCLDAASLCKPAGVLLAGAFHEGTVRADALRAYIRSYAPHE</sequence>
<organism evidence="6 7">
    <name type="scientific">Tremblaya princeps</name>
    <dbReference type="NCBI Taxonomy" id="189385"/>
    <lineage>
        <taxon>Bacteria</taxon>
        <taxon>Pseudomonadati</taxon>
        <taxon>Pseudomonadota</taxon>
        <taxon>Betaproteobacteria</taxon>
        <taxon>Candidatus Tremblayella</taxon>
    </lineage>
</organism>
<evidence type="ECO:0000313" key="6">
    <source>
        <dbReference type="EMBL" id="SBT63018.1"/>
    </source>
</evidence>
<keyword evidence="3 5" id="KW-0368">Histidine biosynthesis</keyword>
<proteinExistence type="inferred from homology"/>
<name>A0A1C3K927_TREPR</name>
<dbReference type="InterPro" id="IPR050064">
    <property type="entry name" value="IGPS_HisA/HisF"/>
</dbReference>
<comment type="similarity">
    <text evidence="1 5">Belongs to the HisA/HisF family.</text>
</comment>
<dbReference type="PANTHER" id="PTHR21235:SF2">
    <property type="entry name" value="IMIDAZOLE GLYCEROL PHOSPHATE SYNTHASE HISHF"/>
    <property type="match status" value="1"/>
</dbReference>
<evidence type="ECO:0000256" key="1">
    <source>
        <dbReference type="ARBA" id="ARBA00009667"/>
    </source>
</evidence>
<keyword evidence="6" id="KW-0456">Lyase</keyword>
<dbReference type="EC" id="4.1.3.-" evidence="6"/>
<evidence type="ECO:0000256" key="4">
    <source>
        <dbReference type="ARBA" id="ARBA00029440"/>
    </source>
</evidence>
<dbReference type="GO" id="GO:0016829">
    <property type="term" value="F:lyase activity"/>
    <property type="evidence" value="ECO:0007669"/>
    <property type="project" value="UniProtKB-KW"/>
</dbReference>
<reference evidence="7" key="1">
    <citation type="submission" date="2016-04" db="EMBL/GenBank/DDBJ databases">
        <authorList>
            <person name="Szabo Gitta"/>
        </authorList>
    </citation>
    <scope>NUCLEOTIDE SEQUENCE [LARGE SCALE GENOMIC DNA]</scope>
</reference>
<dbReference type="PANTHER" id="PTHR21235">
    <property type="entry name" value="IMIDAZOLE GLYCEROL PHOSPHATE SYNTHASE SUBUNIT HISF/H IGP SYNTHASE SUBUNIT HISF/H"/>
    <property type="match status" value="1"/>
</dbReference>
<protein>
    <submittedName>
        <fullName evidence="6">Imidazole glycerol phosphate synthase subunit HisF</fullName>
        <ecNumber evidence="6">4.1.3.-</ecNumber>
    </submittedName>
</protein>